<dbReference type="EMBL" id="QXFU01000639">
    <property type="protein sequence ID" value="KAE9026287.1"/>
    <property type="molecule type" value="Genomic_DNA"/>
</dbReference>
<reference evidence="5 7" key="1">
    <citation type="submission" date="2018-09" db="EMBL/GenBank/DDBJ databases">
        <title>Genomic investigation of the strawberry pathogen Phytophthora fragariae indicates pathogenicity is determined by transcriptional variation in three key races.</title>
        <authorList>
            <person name="Adams T.M."/>
            <person name="Armitage A.D."/>
            <person name="Sobczyk M.K."/>
            <person name="Bates H.J."/>
            <person name="Dunwell J.M."/>
            <person name="Nellist C.F."/>
            <person name="Harrison R.J."/>
        </authorList>
    </citation>
    <scope>NUCLEOTIDE SEQUENCE [LARGE SCALE GENOMIC DNA]</scope>
    <source>
        <strain evidence="3 5">SCRP249</strain>
        <strain evidence="2 7">SCRP324</strain>
        <strain evidence="4 6">SCRP333</strain>
    </source>
</reference>
<keyword evidence="6" id="KW-1185">Reference proteome</keyword>
<feature type="compositionally biased region" description="Basic and acidic residues" evidence="1">
    <location>
        <begin position="94"/>
        <end position="105"/>
    </location>
</feature>
<dbReference type="EMBL" id="QXFV01000652">
    <property type="protein sequence ID" value="KAE9031878.1"/>
    <property type="molecule type" value="Genomic_DNA"/>
</dbReference>
<evidence type="ECO:0000313" key="2">
    <source>
        <dbReference type="EMBL" id="KAE9026287.1"/>
    </source>
</evidence>
<name>A0A6A3M6V6_9STRA</name>
<evidence type="ECO:0000256" key="1">
    <source>
        <dbReference type="SAM" id="MobiDB-lite"/>
    </source>
</evidence>
<accession>A0A6A3M6V6</accession>
<dbReference type="EMBL" id="QXFT01000652">
    <property type="protein sequence ID" value="KAE9338719.1"/>
    <property type="molecule type" value="Genomic_DNA"/>
</dbReference>
<organism evidence="2 7">
    <name type="scientific">Phytophthora rubi</name>
    <dbReference type="NCBI Taxonomy" id="129364"/>
    <lineage>
        <taxon>Eukaryota</taxon>
        <taxon>Sar</taxon>
        <taxon>Stramenopiles</taxon>
        <taxon>Oomycota</taxon>
        <taxon>Peronosporomycetes</taxon>
        <taxon>Peronosporales</taxon>
        <taxon>Peronosporaceae</taxon>
        <taxon>Phytophthora</taxon>
    </lineage>
</organism>
<feature type="region of interest" description="Disordered" evidence="1">
    <location>
        <begin position="78"/>
        <end position="107"/>
    </location>
</feature>
<protein>
    <submittedName>
        <fullName evidence="2">Uncharacterized protein</fullName>
    </submittedName>
</protein>
<dbReference type="Proteomes" id="UP000435112">
    <property type="component" value="Unassembled WGS sequence"/>
</dbReference>
<dbReference type="AlphaFoldDB" id="A0A6A3M6V6"/>
<evidence type="ECO:0000313" key="5">
    <source>
        <dbReference type="Proteomes" id="UP000429607"/>
    </source>
</evidence>
<evidence type="ECO:0000313" key="6">
    <source>
        <dbReference type="Proteomes" id="UP000434957"/>
    </source>
</evidence>
<evidence type="ECO:0000313" key="3">
    <source>
        <dbReference type="EMBL" id="KAE9031878.1"/>
    </source>
</evidence>
<gene>
    <name evidence="3" type="ORF">PR001_g10869</name>
    <name evidence="2" type="ORF">PR002_g10956</name>
    <name evidence="4" type="ORF">PR003_g11358</name>
</gene>
<sequence>MRLAAGSGAHSKRTGRRSGAAICAVAVSVALQDPRVPVCRRGSPCLRIHTSRPTCTSMSAGIATPAHTNTAIRRRIGAFSGSSDGRGPATHASDGWRRGRASRHEQQKRRASSVVFCALNEYCSKRCDGITHIIICRFSTSI</sequence>
<dbReference type="OrthoDB" id="10273728at2759"/>
<comment type="caution">
    <text evidence="2">The sequence shown here is derived from an EMBL/GenBank/DDBJ whole genome shotgun (WGS) entry which is preliminary data.</text>
</comment>
<evidence type="ECO:0000313" key="4">
    <source>
        <dbReference type="EMBL" id="KAE9338719.1"/>
    </source>
</evidence>
<proteinExistence type="predicted"/>
<dbReference type="Proteomes" id="UP000434957">
    <property type="component" value="Unassembled WGS sequence"/>
</dbReference>
<dbReference type="Proteomes" id="UP000429607">
    <property type="component" value="Unassembled WGS sequence"/>
</dbReference>
<evidence type="ECO:0000313" key="7">
    <source>
        <dbReference type="Proteomes" id="UP000435112"/>
    </source>
</evidence>